<keyword evidence="2 11" id="KW-0963">Cytoplasm</keyword>
<dbReference type="SUPFAM" id="SSF109925">
    <property type="entry name" value="Lissencephaly-1 protein (Lis-1, PAF-AH alpha) N-terminal domain"/>
    <property type="match status" value="1"/>
</dbReference>
<dbReference type="GO" id="GO:0005737">
    <property type="term" value="C:cytoplasm"/>
    <property type="evidence" value="ECO:0007669"/>
    <property type="project" value="UniProtKB-UniRule"/>
</dbReference>
<dbReference type="GO" id="GO:0000132">
    <property type="term" value="P:establishment of mitotic spindle orientation"/>
    <property type="evidence" value="ECO:0007669"/>
    <property type="project" value="UniProtKB-UniRule"/>
</dbReference>
<dbReference type="InterPro" id="IPR037190">
    <property type="entry name" value="LIS1_N"/>
</dbReference>
<feature type="repeat" description="WD" evidence="12">
    <location>
        <begin position="319"/>
        <end position="335"/>
    </location>
</feature>
<dbReference type="InterPro" id="IPR017252">
    <property type="entry name" value="Dynein_regulator_LIS1"/>
</dbReference>
<evidence type="ECO:0000313" key="15">
    <source>
        <dbReference type="EMBL" id="ODQ70086.1"/>
    </source>
</evidence>
<comment type="function">
    <text evidence="11">Positively regulates the activity of the minus-end directed microtubule motor protein dynein. Plays a central role in positioning the mitotic spindle at the bud neck during cell division. Targets cytoplasmic dynein to microtubule plus ends, thereby promoting dynein-mediated microtubule sliding along the bud cortex and consequently the movement of the mitotic spindle to the bud neck.</text>
</comment>
<comment type="domain">
    <text evidence="11">Dimerization mediated by the LisH domain may be required to activate dynein.</text>
</comment>
<dbReference type="InterPro" id="IPR056795">
    <property type="entry name" value="PAC1-like_LisH-like_dom"/>
</dbReference>
<gene>
    <name evidence="11" type="primary">PAC1</name>
    <name evidence="11" type="synonym">LIS1</name>
    <name evidence="15" type="ORF">LIPSTDRAFT_75090</name>
</gene>
<dbReference type="PANTHER" id="PTHR19848">
    <property type="entry name" value="WD40 REPEAT PROTEIN"/>
    <property type="match status" value="1"/>
</dbReference>
<dbReference type="EMBL" id="KV454301">
    <property type="protein sequence ID" value="ODQ70086.1"/>
    <property type="molecule type" value="Genomic_DNA"/>
</dbReference>
<dbReference type="FunFam" id="2.130.10.10:FF:000342">
    <property type="entry name" value="Nuclear distribution protein PAC1"/>
    <property type="match status" value="1"/>
</dbReference>
<evidence type="ECO:0000256" key="1">
    <source>
        <dbReference type="ARBA" id="ARBA00022448"/>
    </source>
</evidence>
<dbReference type="GO" id="GO:0051012">
    <property type="term" value="P:microtubule sliding"/>
    <property type="evidence" value="ECO:0007669"/>
    <property type="project" value="UniProtKB-UniRule"/>
</dbReference>
<organism evidence="15 16">
    <name type="scientific">Lipomyces starkeyi NRRL Y-11557</name>
    <dbReference type="NCBI Taxonomy" id="675824"/>
    <lineage>
        <taxon>Eukaryota</taxon>
        <taxon>Fungi</taxon>
        <taxon>Dikarya</taxon>
        <taxon>Ascomycota</taxon>
        <taxon>Saccharomycotina</taxon>
        <taxon>Lipomycetes</taxon>
        <taxon>Lipomycetales</taxon>
        <taxon>Lipomycetaceae</taxon>
        <taxon>Lipomyces</taxon>
    </lineage>
</organism>
<keyword evidence="9 11" id="KW-0206">Cytoskeleton</keyword>
<evidence type="ECO:0000256" key="8">
    <source>
        <dbReference type="ARBA" id="ARBA00023054"/>
    </source>
</evidence>
<feature type="repeat" description="WD" evidence="12">
    <location>
        <begin position="196"/>
        <end position="237"/>
    </location>
</feature>
<dbReference type="InterPro" id="IPR020472">
    <property type="entry name" value="WD40_PAC1"/>
</dbReference>
<comment type="similarity">
    <text evidence="11">Belongs to the WD repeat LIS1/nudF family.</text>
</comment>
<keyword evidence="16" id="KW-1185">Reference proteome</keyword>
<evidence type="ECO:0000256" key="6">
    <source>
        <dbReference type="ARBA" id="ARBA00022737"/>
    </source>
</evidence>
<dbReference type="Pfam" id="PF24951">
    <property type="entry name" value="LisH_PAC1"/>
    <property type="match status" value="1"/>
</dbReference>
<dbReference type="PROSITE" id="PS50896">
    <property type="entry name" value="LISH"/>
    <property type="match status" value="1"/>
</dbReference>
<dbReference type="AlphaFoldDB" id="A0A1E3PXF6"/>
<dbReference type="GO" id="GO:0005874">
    <property type="term" value="C:microtubule"/>
    <property type="evidence" value="ECO:0007669"/>
    <property type="project" value="UniProtKB-KW"/>
</dbReference>
<feature type="repeat" description="WD" evidence="12">
    <location>
        <begin position="342"/>
        <end position="378"/>
    </location>
</feature>
<dbReference type="InterPro" id="IPR001680">
    <property type="entry name" value="WD40_rpt"/>
</dbReference>
<dbReference type="SMART" id="SM00320">
    <property type="entry name" value="WD40"/>
    <property type="match status" value="7"/>
</dbReference>
<feature type="repeat" description="WD" evidence="12">
    <location>
        <begin position="151"/>
        <end position="185"/>
    </location>
</feature>
<evidence type="ECO:0000256" key="9">
    <source>
        <dbReference type="ARBA" id="ARBA00023212"/>
    </source>
</evidence>
<dbReference type="GO" id="GO:0000922">
    <property type="term" value="C:spindle pole"/>
    <property type="evidence" value="ECO:0007669"/>
    <property type="project" value="UniProtKB-SubCell"/>
</dbReference>
<proteinExistence type="inferred from homology"/>
<dbReference type="HAMAP" id="MF_03141">
    <property type="entry name" value="lis1"/>
    <property type="match status" value="1"/>
</dbReference>
<evidence type="ECO:0000256" key="3">
    <source>
        <dbReference type="ARBA" id="ARBA00022574"/>
    </source>
</evidence>
<keyword evidence="7 11" id="KW-0498">Mitosis</keyword>
<keyword evidence="8 11" id="KW-0175">Coiled coil</keyword>
<feature type="region of interest" description="Disordered" evidence="13">
    <location>
        <begin position="407"/>
        <end position="427"/>
    </location>
</feature>
<dbReference type="OrthoDB" id="10264588at2759"/>
<evidence type="ECO:0000256" key="11">
    <source>
        <dbReference type="HAMAP-Rule" id="MF_03141"/>
    </source>
</evidence>
<dbReference type="Gene3D" id="1.20.960.30">
    <property type="match status" value="1"/>
</dbReference>
<protein>
    <recommendedName>
        <fullName evidence="11">Nuclear distribution protein PAC1</fullName>
    </recommendedName>
    <alternativeName>
        <fullName evidence="11">Lissencephaly-1 homolog</fullName>
        <shortName evidence="11">LIS-1</shortName>
    </alternativeName>
    <alternativeName>
        <fullName evidence="11">nudF homolog</fullName>
    </alternativeName>
</protein>
<comment type="subcellular location">
    <subcellularLocation>
        <location evidence="11">Cytoplasm</location>
        <location evidence="11">Cytoskeleton</location>
    </subcellularLocation>
    <subcellularLocation>
        <location evidence="11">Cytoplasm</location>
        <location evidence="11">Cytoskeleton</location>
        <location evidence="11">Spindle pole</location>
    </subcellularLocation>
    <text evidence="11">Localizes to the plus ends of microtubules and the mitotic spindle poles.</text>
</comment>
<dbReference type="InterPro" id="IPR036322">
    <property type="entry name" value="WD40_repeat_dom_sf"/>
</dbReference>
<feature type="repeat" description="WD" evidence="12">
    <location>
        <begin position="109"/>
        <end position="150"/>
    </location>
</feature>
<evidence type="ECO:0000313" key="16">
    <source>
        <dbReference type="Proteomes" id="UP000094385"/>
    </source>
</evidence>
<dbReference type="FunFam" id="1.20.960.30:FF:000002">
    <property type="entry name" value="Platelet-activating factor acetylhydrolase ib"/>
    <property type="match status" value="1"/>
</dbReference>
<evidence type="ECO:0000256" key="4">
    <source>
        <dbReference type="ARBA" id="ARBA00022618"/>
    </source>
</evidence>
<keyword evidence="4 11" id="KW-0132">Cell division</keyword>
<dbReference type="GO" id="GO:0005875">
    <property type="term" value="C:microtubule associated complex"/>
    <property type="evidence" value="ECO:0007669"/>
    <property type="project" value="UniProtKB-UniRule"/>
</dbReference>
<name>A0A1E3PXF6_LIPST</name>
<dbReference type="InterPro" id="IPR015943">
    <property type="entry name" value="WD40/YVTN_repeat-like_dom_sf"/>
</dbReference>
<feature type="domain" description="PAC1-like LisH-like dimerisation" evidence="14">
    <location>
        <begin position="9"/>
        <end position="42"/>
    </location>
</feature>
<evidence type="ECO:0000256" key="2">
    <source>
        <dbReference type="ARBA" id="ARBA00022490"/>
    </source>
</evidence>
<keyword evidence="6" id="KW-0677">Repeat</keyword>
<dbReference type="PRINTS" id="PR00320">
    <property type="entry name" value="GPROTEINBRPT"/>
</dbReference>
<dbReference type="Gene3D" id="2.130.10.10">
    <property type="entry name" value="YVTN repeat-like/Quinoprotein amine dehydrogenase"/>
    <property type="match status" value="1"/>
</dbReference>
<evidence type="ECO:0000256" key="12">
    <source>
        <dbReference type="PROSITE-ProRule" id="PRU00221"/>
    </source>
</evidence>
<keyword evidence="10 11" id="KW-0131">Cell cycle</keyword>
<dbReference type="GO" id="GO:0051301">
    <property type="term" value="P:cell division"/>
    <property type="evidence" value="ECO:0007669"/>
    <property type="project" value="UniProtKB-KW"/>
</dbReference>
<evidence type="ECO:0000256" key="7">
    <source>
        <dbReference type="ARBA" id="ARBA00022776"/>
    </source>
</evidence>
<dbReference type="PIRSF" id="PIRSF037647">
    <property type="entry name" value="Dynein_regulator_Lis1"/>
    <property type="match status" value="1"/>
</dbReference>
<dbReference type="Proteomes" id="UP000094385">
    <property type="component" value="Unassembled WGS sequence"/>
</dbReference>
<dbReference type="GO" id="GO:0007154">
    <property type="term" value="P:cell communication"/>
    <property type="evidence" value="ECO:0007669"/>
    <property type="project" value="UniProtKB-ARBA"/>
</dbReference>
<dbReference type="CDD" id="cd00200">
    <property type="entry name" value="WD40"/>
    <property type="match status" value="1"/>
</dbReference>
<dbReference type="PANTHER" id="PTHR19848:SF8">
    <property type="entry name" value="F-BOX AND WD REPEAT DOMAIN CONTAINING 7"/>
    <property type="match status" value="1"/>
</dbReference>
<dbReference type="PROSITE" id="PS50294">
    <property type="entry name" value="WD_REPEATS_REGION"/>
    <property type="match status" value="4"/>
</dbReference>
<dbReference type="PROSITE" id="PS50082">
    <property type="entry name" value="WD_REPEATS_2"/>
    <property type="match status" value="5"/>
</dbReference>
<evidence type="ECO:0000256" key="10">
    <source>
        <dbReference type="ARBA" id="ARBA00023306"/>
    </source>
</evidence>
<keyword evidence="1 11" id="KW-0813">Transport</keyword>
<dbReference type="STRING" id="675824.A0A1E3PXF6"/>
<evidence type="ECO:0000256" key="5">
    <source>
        <dbReference type="ARBA" id="ARBA00022701"/>
    </source>
</evidence>
<accession>A0A1E3PXF6</accession>
<sequence length="451" mass="49884">MTSSFLTKRQRDELNASILQYFAASGLQASHEALRNELGIQDGGFDDDVINYNGLLEKKWTSVVRLQKKIMDLESQVDSLQTELDTLPSSSRKVADPATWLPRISKYTLLGHRQAVNSIAFHPVFSVLASGSEDTMIKVWDWELGELERTVKGHTKSVLDLDFGGRPGEELLASCSSDLTIKLWDANDEYKNIRTLKGHDHTVSCVKFLPDGERIVSASRDKTLRIWAVKTGYCLRTVDGHSDWIKDVVPTLDGELLLSVGADHLARITEVSTGDSRLTVAAHDHVIECCAVAPPASYTYIAALTESKRIPPTSSGFEYFATGARDRTIKIWDFRGKLVVTLEGHDNWVRSIVFHPGGKFLISAGDDKTIRCWDFTQGGRCVRTIENAHDHFVSALKWAPSIIAKVPNRTNGTKGNGNGQASGHSSISHGRNIRCVIATASVHMDVKIWMA</sequence>
<dbReference type="InterPro" id="IPR006594">
    <property type="entry name" value="LisH"/>
</dbReference>
<dbReference type="SUPFAM" id="SSF50978">
    <property type="entry name" value="WD40 repeat-like"/>
    <property type="match status" value="1"/>
</dbReference>
<dbReference type="Pfam" id="PF00400">
    <property type="entry name" value="WD40"/>
    <property type="match status" value="6"/>
</dbReference>
<reference evidence="15 16" key="1">
    <citation type="journal article" date="2016" name="Proc. Natl. Acad. Sci. U.S.A.">
        <title>Comparative genomics of biotechnologically important yeasts.</title>
        <authorList>
            <person name="Riley R."/>
            <person name="Haridas S."/>
            <person name="Wolfe K.H."/>
            <person name="Lopes M.R."/>
            <person name="Hittinger C.T."/>
            <person name="Goeker M."/>
            <person name="Salamov A.A."/>
            <person name="Wisecaver J.H."/>
            <person name="Long T.M."/>
            <person name="Calvey C.H."/>
            <person name="Aerts A.L."/>
            <person name="Barry K.W."/>
            <person name="Choi C."/>
            <person name="Clum A."/>
            <person name="Coughlan A.Y."/>
            <person name="Deshpande S."/>
            <person name="Douglass A.P."/>
            <person name="Hanson S.J."/>
            <person name="Klenk H.-P."/>
            <person name="LaButti K.M."/>
            <person name="Lapidus A."/>
            <person name="Lindquist E.A."/>
            <person name="Lipzen A.M."/>
            <person name="Meier-Kolthoff J.P."/>
            <person name="Ohm R.A."/>
            <person name="Otillar R.P."/>
            <person name="Pangilinan J.L."/>
            <person name="Peng Y."/>
            <person name="Rokas A."/>
            <person name="Rosa C.A."/>
            <person name="Scheuner C."/>
            <person name="Sibirny A.A."/>
            <person name="Slot J.C."/>
            <person name="Stielow J.B."/>
            <person name="Sun H."/>
            <person name="Kurtzman C.P."/>
            <person name="Blackwell M."/>
            <person name="Grigoriev I.V."/>
            <person name="Jeffries T.W."/>
        </authorList>
    </citation>
    <scope>NUCLEOTIDE SEQUENCE [LARGE SCALE GENOMIC DNA]</scope>
    <source>
        <strain evidence="15 16">NRRL Y-11557</strain>
    </source>
</reference>
<dbReference type="GO" id="GO:0070840">
    <property type="term" value="F:dynein complex binding"/>
    <property type="evidence" value="ECO:0007669"/>
    <property type="project" value="UniProtKB-UniRule"/>
</dbReference>
<comment type="subunit">
    <text evidence="11">Self-associates. Interacts with NDL1 and dynein.</text>
</comment>
<evidence type="ECO:0000256" key="13">
    <source>
        <dbReference type="SAM" id="MobiDB-lite"/>
    </source>
</evidence>
<keyword evidence="5 11" id="KW-0493">Microtubule</keyword>
<evidence type="ECO:0000259" key="14">
    <source>
        <dbReference type="Pfam" id="PF24951"/>
    </source>
</evidence>
<dbReference type="GO" id="GO:0023052">
    <property type="term" value="P:signaling"/>
    <property type="evidence" value="ECO:0007669"/>
    <property type="project" value="UniProtKB-ARBA"/>
</dbReference>
<keyword evidence="3 12" id="KW-0853">WD repeat</keyword>